<dbReference type="NCBIfam" id="TIGR02167">
    <property type="entry name" value="Liste_lipo_26"/>
    <property type="match status" value="2"/>
</dbReference>
<dbReference type="InterPro" id="IPR005046">
    <property type="entry name" value="DUF285"/>
</dbReference>
<accession>A0A369AWZ6</accession>
<evidence type="ECO:0000256" key="1">
    <source>
        <dbReference type="SAM" id="SignalP"/>
    </source>
</evidence>
<dbReference type="OrthoDB" id="2195299at2"/>
<proteinExistence type="predicted"/>
<keyword evidence="3" id="KW-1185">Reference proteome</keyword>
<feature type="signal peptide" evidence="1">
    <location>
        <begin position="1"/>
        <end position="21"/>
    </location>
</feature>
<dbReference type="AlphaFoldDB" id="A0A369AWZ6"/>
<gene>
    <name evidence="2" type="ORF">CBF32_06335</name>
</gene>
<keyword evidence="1" id="KW-0732">Signal</keyword>
<feature type="chain" id="PRO_5039290357" evidence="1">
    <location>
        <begin position="22"/>
        <end position="1144"/>
    </location>
</feature>
<dbReference type="InterPro" id="IPR013320">
    <property type="entry name" value="ConA-like_dom_sf"/>
</dbReference>
<dbReference type="GeneID" id="63146266"/>
<protein>
    <submittedName>
        <fullName evidence="2">Uncharacterized protein</fullName>
    </submittedName>
</protein>
<dbReference type="RefSeq" id="WP_114289521.1">
    <property type="nucleotide sequence ID" value="NZ_NGJX01000005.1"/>
</dbReference>
<reference evidence="2 3" key="1">
    <citation type="submission" date="2017-05" db="EMBL/GenBank/DDBJ databases">
        <title>Vagococcus spp. assemblies.</title>
        <authorList>
            <person name="Gulvik C.A."/>
        </authorList>
    </citation>
    <scope>NUCLEOTIDE SEQUENCE [LARGE SCALE GENOMIC DNA]</scope>
    <source>
        <strain evidence="2 3">NCFB 2497</strain>
    </source>
</reference>
<dbReference type="SUPFAM" id="SSF52047">
    <property type="entry name" value="RNI-like"/>
    <property type="match status" value="1"/>
</dbReference>
<evidence type="ECO:0000313" key="3">
    <source>
        <dbReference type="Proteomes" id="UP000288197"/>
    </source>
</evidence>
<sequence length="1144" mass="131658">MKRLVKFLLLMGILVSSTFWQSVKVKADVIPNPDGSVTINKEDIIKKIKIEGTTKPAVIENGIVKYQLTEYKPEPPSEGTTGAIYLEDRLSAKDSFTFKGYMKSYNPKITSRLDYIGDGQSLIFHSDDSKFYGESGSNLGILGLKNARGLVYDVFYNNTLDASFWQSGQALQDPGNFSTFYFQGWSTDTQGRGKRETDPVHYEKRSYVNSDKKEVIMNYNANDRKMKFDVSFEDFSSQHILSMPQSQDYFYFASTASTGWATGTFDTYIESITYTPYRKKTIQYIDADSKKELKEYQETKEVKLNEKYFFQPKTIPGYDVVDIEGKLEGTILYEENLNDEFVKVYLRKQETIPTYDVVELKNTTLSRQVVKGVDQIEFRTEELDIPTFRRPVSKITITTPKGISRDMSQSTVRHNWFASEYQTDNKNVYQIYNANYDNVLTQQESLKNKSEVKYAIENFCKFKVDDNSDKIDEKTIQIELSNYPMPYFENQKETQKIGYIFPKLNDIDFNEMLAYDEQVFNPLIPVNTNFLSYRGIRADKSSALDDTDFLKQTLVTKGVATTDNHLILGNFYQNLPITQYLVKYDLTKGLTGVDEMKSVPKIAIPQPVVLQMKDTLGNDLGRKEIENSYRLGDTIYSSQENLPKIPDYHFYGIENSDIKFPIKVTNKKQEIVVIYEADQLYWGEVPWEFNQKTGELIFTDGGTLSDYTTSPWNRKDKYCVNSDLIKKITIKAPIKAPQDSNLLFSIPNGGLTKVEYIDGLEKLDTSQVNRMSNMFRHMYNLKKLNLSSFNTSQVTNMGSMFRDLRSVGELDLSSFETTNKTDMNNLFTGMNQLKVLTLGDKTSLYNTSLITPKGTEFTGKWQSIGKGTLGKPTGDFVGIATELEKKTQKAPINETYVWEPVMNIDLTINYLLLGNNDIETDIFIIENLEKGKRKKAYNKKLRHQHSSIKEFLKANDIEMTPEFEGYDFITEKTTTIINETQEKITLDSKLPKEDLTINFYFKPKVELNVPDEINFGVRQKSDWLNIYSMEPSKIETNNKISIIDTFETNKKQPDWNLYASTEGFYNEESGVRLLADIMFKSPDFNETKVISKESTPLYEDVDFYKKDIFLTDKNQEEGLFVRVAKVQELGKYNGILKYKLEVAP</sequence>
<dbReference type="Gene3D" id="2.60.120.200">
    <property type="match status" value="1"/>
</dbReference>
<organism evidence="2 3">
    <name type="scientific">Vagococcus fluvialis</name>
    <dbReference type="NCBI Taxonomy" id="2738"/>
    <lineage>
        <taxon>Bacteria</taxon>
        <taxon>Bacillati</taxon>
        <taxon>Bacillota</taxon>
        <taxon>Bacilli</taxon>
        <taxon>Lactobacillales</taxon>
        <taxon>Enterococcaceae</taxon>
        <taxon>Vagococcus</taxon>
    </lineage>
</organism>
<dbReference type="EMBL" id="NGJX01000005">
    <property type="protein sequence ID" value="RSU02199.1"/>
    <property type="molecule type" value="Genomic_DNA"/>
</dbReference>
<evidence type="ECO:0000313" key="2">
    <source>
        <dbReference type="EMBL" id="RSU02199.1"/>
    </source>
</evidence>
<dbReference type="InterPro" id="IPR011889">
    <property type="entry name" value="Liste_lipo_26"/>
</dbReference>
<dbReference type="InterPro" id="IPR032675">
    <property type="entry name" value="LRR_dom_sf"/>
</dbReference>
<dbReference type="Gene3D" id="3.80.10.10">
    <property type="entry name" value="Ribonuclease Inhibitor"/>
    <property type="match status" value="1"/>
</dbReference>
<dbReference type="Proteomes" id="UP000288197">
    <property type="component" value="Unassembled WGS sequence"/>
</dbReference>
<comment type="caution">
    <text evidence="2">The sequence shown here is derived from an EMBL/GenBank/DDBJ whole genome shotgun (WGS) entry which is preliminary data.</text>
</comment>
<dbReference type="Pfam" id="PF03382">
    <property type="entry name" value="DUF285"/>
    <property type="match status" value="1"/>
</dbReference>
<dbReference type="SUPFAM" id="SSF49899">
    <property type="entry name" value="Concanavalin A-like lectins/glucanases"/>
    <property type="match status" value="1"/>
</dbReference>
<name>A0A369AWZ6_9ENTE</name>